<evidence type="ECO:0000313" key="5">
    <source>
        <dbReference type="EMBL" id="PVX84366.1"/>
    </source>
</evidence>
<name>A0ABX5KVE6_9BURK</name>
<evidence type="ECO:0000256" key="2">
    <source>
        <dbReference type="ARBA" id="ARBA00023315"/>
    </source>
</evidence>
<dbReference type="SUPFAM" id="SSF55729">
    <property type="entry name" value="Acyl-CoA N-acyltransferases (Nat)"/>
    <property type="match status" value="1"/>
</dbReference>
<dbReference type="InterPro" id="IPR051531">
    <property type="entry name" value="N-acetyltransferase"/>
</dbReference>
<dbReference type="Pfam" id="PF13302">
    <property type="entry name" value="Acetyltransf_3"/>
    <property type="match status" value="1"/>
</dbReference>
<gene>
    <name evidence="5" type="ORF">C7402_105207</name>
</gene>
<comment type="similarity">
    <text evidence="3">Belongs to the acetyltransferase family. RimJ subfamily.</text>
</comment>
<dbReference type="PANTHER" id="PTHR43792">
    <property type="entry name" value="GNAT FAMILY, PUTATIVE (AFU_ORTHOLOGUE AFUA_3G00765)-RELATED-RELATED"/>
    <property type="match status" value="1"/>
</dbReference>
<sequence length="257" mass="28290">MHYGDRRSVQIGCFCGRPIPAAAHHRSMVIRAAVPHRKESSTAVGLYTLHSQHCGCTIRKSRTISAAMLKISPPTLSDADALLAFEVENRAYFEQWINARANDYYSASAVRKAIGAATSDRDGDRAYQYLVWLDDTIVGRINLVSITRPYFNKATLGYRIGEHFAGRGYASQAVKLAMDIAARELNLSRVEAIVRPQNVGSMRVLERNGFVAFGRASRAMHLHGEWHDLVYFECHFDEPGAAPATGPGKAVGAPNSI</sequence>
<feature type="domain" description="N-acetyltransferase" evidence="4">
    <location>
        <begin position="69"/>
        <end position="237"/>
    </location>
</feature>
<dbReference type="InterPro" id="IPR000182">
    <property type="entry name" value="GNAT_dom"/>
</dbReference>
<evidence type="ECO:0000313" key="6">
    <source>
        <dbReference type="Proteomes" id="UP000245712"/>
    </source>
</evidence>
<evidence type="ECO:0000259" key="4">
    <source>
        <dbReference type="PROSITE" id="PS51186"/>
    </source>
</evidence>
<evidence type="ECO:0000256" key="3">
    <source>
        <dbReference type="ARBA" id="ARBA00038502"/>
    </source>
</evidence>
<organism evidence="5 6">
    <name type="scientific">Paraburkholderia unamae</name>
    <dbReference type="NCBI Taxonomy" id="219649"/>
    <lineage>
        <taxon>Bacteria</taxon>
        <taxon>Pseudomonadati</taxon>
        <taxon>Pseudomonadota</taxon>
        <taxon>Betaproteobacteria</taxon>
        <taxon>Burkholderiales</taxon>
        <taxon>Burkholderiaceae</taxon>
        <taxon>Paraburkholderia</taxon>
    </lineage>
</organism>
<dbReference type="Proteomes" id="UP000245712">
    <property type="component" value="Unassembled WGS sequence"/>
</dbReference>
<reference evidence="5 6" key="1">
    <citation type="submission" date="2018-05" db="EMBL/GenBank/DDBJ databases">
        <title>Genomic Encyclopedia of Type Strains, Phase IV (KMG-V): Genome sequencing to study the core and pangenomes of soil and plant-associated prokaryotes.</title>
        <authorList>
            <person name="Whitman W."/>
        </authorList>
    </citation>
    <scope>NUCLEOTIDE SEQUENCE [LARGE SCALE GENOMIC DNA]</scope>
    <source>
        <strain evidence="5 6">SCZa-39</strain>
    </source>
</reference>
<proteinExistence type="inferred from homology"/>
<dbReference type="PROSITE" id="PS51186">
    <property type="entry name" value="GNAT"/>
    <property type="match status" value="1"/>
</dbReference>
<evidence type="ECO:0000256" key="1">
    <source>
        <dbReference type="ARBA" id="ARBA00022679"/>
    </source>
</evidence>
<dbReference type="EMBL" id="QEOB01000005">
    <property type="protein sequence ID" value="PVX84366.1"/>
    <property type="molecule type" value="Genomic_DNA"/>
</dbReference>
<dbReference type="InterPro" id="IPR016181">
    <property type="entry name" value="Acyl_CoA_acyltransferase"/>
</dbReference>
<accession>A0ABX5KVE6</accession>
<keyword evidence="6" id="KW-1185">Reference proteome</keyword>
<comment type="caution">
    <text evidence="5">The sequence shown here is derived from an EMBL/GenBank/DDBJ whole genome shotgun (WGS) entry which is preliminary data.</text>
</comment>
<protein>
    <submittedName>
        <fullName evidence="5">RimJ/RimL family protein N-acetyltransferase</fullName>
    </submittedName>
</protein>
<dbReference type="PANTHER" id="PTHR43792:SF8">
    <property type="entry name" value="[RIBOSOMAL PROTEIN US5]-ALANINE N-ACETYLTRANSFERASE"/>
    <property type="match status" value="1"/>
</dbReference>
<keyword evidence="2" id="KW-0012">Acyltransferase</keyword>
<dbReference type="Gene3D" id="3.40.630.30">
    <property type="match status" value="1"/>
</dbReference>
<keyword evidence="1" id="KW-0808">Transferase</keyword>